<name>A0A9D2RNL9_9MICO</name>
<dbReference type="AlphaFoldDB" id="A0A9D2RNL9"/>
<feature type="compositionally biased region" description="Low complexity" evidence="2">
    <location>
        <begin position="51"/>
        <end position="63"/>
    </location>
</feature>
<keyword evidence="3" id="KW-1133">Transmembrane helix</keyword>
<proteinExistence type="predicted"/>
<feature type="region of interest" description="Disordered" evidence="2">
    <location>
        <begin position="1"/>
        <end position="71"/>
    </location>
</feature>
<gene>
    <name evidence="4" type="ORF">H9786_07230</name>
</gene>
<evidence type="ECO:0000313" key="5">
    <source>
        <dbReference type="Proteomes" id="UP000823823"/>
    </source>
</evidence>
<organism evidence="4 5">
    <name type="scientific">Candidatus Brachybacterium merdavium</name>
    <dbReference type="NCBI Taxonomy" id="2838513"/>
    <lineage>
        <taxon>Bacteria</taxon>
        <taxon>Bacillati</taxon>
        <taxon>Actinomycetota</taxon>
        <taxon>Actinomycetes</taxon>
        <taxon>Micrococcales</taxon>
        <taxon>Dermabacteraceae</taxon>
        <taxon>Brachybacterium</taxon>
    </lineage>
</organism>
<feature type="region of interest" description="Disordered" evidence="2">
    <location>
        <begin position="110"/>
        <end position="186"/>
    </location>
</feature>
<sequence length="309" mass="32428">MSQPPQSGWGPDQPYGQSSPNGGYGDYGQSQQDGYGQPSPAEGYGGYGQDPSAASPSFGPSFGETEPAAPEKKNTTKIAVIVCAGCAVLALIVAIIGGGIFLFTRDGGESTGGAATTQEEPEEDEPAEEEPTEEEPTEEEPTEEEPTEEEPAEEEPAASGEGEGSREDPFAANQPFTLDDGEGGEIEVTFGNVDWDATEAIMDANQFNDEPGDGETYILVPVTVTYSGSESVSPSFLLSVSYVAGTGNSYREASAVAPNDSIHTNEIYDGGTEEFDLPFLIPEEAVEDGSFTVSALLDFRADDVWVAAE</sequence>
<feature type="compositionally biased region" description="Acidic residues" evidence="2">
    <location>
        <begin position="119"/>
        <end position="156"/>
    </location>
</feature>
<keyword evidence="1" id="KW-0732">Signal</keyword>
<dbReference type="Proteomes" id="UP000823823">
    <property type="component" value="Unassembled WGS sequence"/>
</dbReference>
<keyword evidence="3" id="KW-0472">Membrane</keyword>
<reference evidence="4" key="2">
    <citation type="submission" date="2021-04" db="EMBL/GenBank/DDBJ databases">
        <authorList>
            <person name="Gilroy R."/>
        </authorList>
    </citation>
    <scope>NUCLEOTIDE SEQUENCE</scope>
    <source>
        <strain evidence="4">ChiHjej13B12-24818</strain>
    </source>
</reference>
<dbReference type="Gene3D" id="2.60.40.1240">
    <property type="match status" value="1"/>
</dbReference>
<evidence type="ECO:0000256" key="3">
    <source>
        <dbReference type="SAM" id="Phobius"/>
    </source>
</evidence>
<protein>
    <recommendedName>
        <fullName evidence="6">DUF4352 domain-containing protein</fullName>
    </recommendedName>
</protein>
<evidence type="ECO:0008006" key="6">
    <source>
        <dbReference type="Google" id="ProtNLM"/>
    </source>
</evidence>
<feature type="compositionally biased region" description="Low complexity" evidence="2">
    <location>
        <begin position="27"/>
        <end position="40"/>
    </location>
</feature>
<accession>A0A9D2RNL9</accession>
<keyword evidence="3" id="KW-0812">Transmembrane</keyword>
<comment type="caution">
    <text evidence="4">The sequence shown here is derived from an EMBL/GenBank/DDBJ whole genome shotgun (WGS) entry which is preliminary data.</text>
</comment>
<evidence type="ECO:0000256" key="1">
    <source>
        <dbReference type="ARBA" id="ARBA00022729"/>
    </source>
</evidence>
<evidence type="ECO:0000313" key="4">
    <source>
        <dbReference type="EMBL" id="HJB10310.1"/>
    </source>
</evidence>
<dbReference type="InterPro" id="IPR029050">
    <property type="entry name" value="Immunoprotect_excell_Ig-like"/>
</dbReference>
<feature type="transmembrane region" description="Helical" evidence="3">
    <location>
        <begin position="78"/>
        <end position="103"/>
    </location>
</feature>
<reference evidence="4" key="1">
    <citation type="journal article" date="2021" name="PeerJ">
        <title>Extensive microbial diversity within the chicken gut microbiome revealed by metagenomics and culture.</title>
        <authorList>
            <person name="Gilroy R."/>
            <person name="Ravi A."/>
            <person name="Getino M."/>
            <person name="Pursley I."/>
            <person name="Horton D.L."/>
            <person name="Alikhan N.F."/>
            <person name="Baker D."/>
            <person name="Gharbi K."/>
            <person name="Hall N."/>
            <person name="Watson M."/>
            <person name="Adriaenssens E.M."/>
            <person name="Foster-Nyarko E."/>
            <person name="Jarju S."/>
            <person name="Secka A."/>
            <person name="Antonio M."/>
            <person name="Oren A."/>
            <person name="Chaudhuri R.R."/>
            <person name="La Ragione R."/>
            <person name="Hildebrand F."/>
            <person name="Pallen M.J."/>
        </authorList>
    </citation>
    <scope>NUCLEOTIDE SEQUENCE</scope>
    <source>
        <strain evidence="4">ChiHjej13B12-24818</strain>
    </source>
</reference>
<dbReference type="EMBL" id="DWZH01000053">
    <property type="protein sequence ID" value="HJB10310.1"/>
    <property type="molecule type" value="Genomic_DNA"/>
</dbReference>
<evidence type="ECO:0000256" key="2">
    <source>
        <dbReference type="SAM" id="MobiDB-lite"/>
    </source>
</evidence>